<organism evidence="1 2">
    <name type="scientific">Dendryphion nanum</name>
    <dbReference type="NCBI Taxonomy" id="256645"/>
    <lineage>
        <taxon>Eukaryota</taxon>
        <taxon>Fungi</taxon>
        <taxon>Dikarya</taxon>
        <taxon>Ascomycota</taxon>
        <taxon>Pezizomycotina</taxon>
        <taxon>Dothideomycetes</taxon>
        <taxon>Pleosporomycetidae</taxon>
        <taxon>Pleosporales</taxon>
        <taxon>Torulaceae</taxon>
        <taxon>Dendryphion</taxon>
    </lineage>
</organism>
<dbReference type="Proteomes" id="UP000700596">
    <property type="component" value="Unassembled WGS sequence"/>
</dbReference>
<dbReference type="Gene3D" id="1.25.40.20">
    <property type="entry name" value="Ankyrin repeat-containing domain"/>
    <property type="match status" value="1"/>
</dbReference>
<reference evidence="1" key="1">
    <citation type="journal article" date="2021" name="Nat. Commun.">
        <title>Genetic determinants of endophytism in the Arabidopsis root mycobiome.</title>
        <authorList>
            <person name="Mesny F."/>
            <person name="Miyauchi S."/>
            <person name="Thiergart T."/>
            <person name="Pickel B."/>
            <person name="Atanasova L."/>
            <person name="Karlsson M."/>
            <person name="Huettel B."/>
            <person name="Barry K.W."/>
            <person name="Haridas S."/>
            <person name="Chen C."/>
            <person name="Bauer D."/>
            <person name="Andreopoulos W."/>
            <person name="Pangilinan J."/>
            <person name="LaButti K."/>
            <person name="Riley R."/>
            <person name="Lipzen A."/>
            <person name="Clum A."/>
            <person name="Drula E."/>
            <person name="Henrissat B."/>
            <person name="Kohler A."/>
            <person name="Grigoriev I.V."/>
            <person name="Martin F.M."/>
            <person name="Hacquard S."/>
        </authorList>
    </citation>
    <scope>NUCLEOTIDE SEQUENCE</scope>
    <source>
        <strain evidence="1">MPI-CAGE-CH-0243</strain>
    </source>
</reference>
<keyword evidence="2" id="KW-1185">Reference proteome</keyword>
<name>A0A9P9CZ68_9PLEO</name>
<dbReference type="InterPro" id="IPR036770">
    <property type="entry name" value="Ankyrin_rpt-contain_sf"/>
</dbReference>
<sequence length="198" mass="22475">MSSAQGQRIEQNCKIIWGNNCEYDLDIETEDHISYICSVKKDFGTSFGPPLMITDVCPSSEAAWKELDRMLNLWAEQVKRGTPMTKEENLEIFGGRRGEQKMILSKFIDILEKREVKILLEHDPSLANPKDGESLLPVAISNNDLKTIELLIDYEVDMNAPYMAEEDLNYKGEQTNLAECKFGTPLLEAAKADTLYTF</sequence>
<dbReference type="EMBL" id="JAGMWT010000031">
    <property type="protein sequence ID" value="KAH7109597.1"/>
    <property type="molecule type" value="Genomic_DNA"/>
</dbReference>
<comment type="caution">
    <text evidence="1">The sequence shown here is derived from an EMBL/GenBank/DDBJ whole genome shotgun (WGS) entry which is preliminary data.</text>
</comment>
<gene>
    <name evidence="1" type="ORF">B0J11DRAFT_586451</name>
</gene>
<dbReference type="AlphaFoldDB" id="A0A9P9CZ68"/>
<proteinExistence type="predicted"/>
<evidence type="ECO:0008006" key="3">
    <source>
        <dbReference type="Google" id="ProtNLM"/>
    </source>
</evidence>
<dbReference type="OrthoDB" id="3552169at2759"/>
<evidence type="ECO:0000313" key="1">
    <source>
        <dbReference type="EMBL" id="KAH7109597.1"/>
    </source>
</evidence>
<protein>
    <recommendedName>
        <fullName evidence="3">Ankyrin repeat domain-containing protein</fullName>
    </recommendedName>
</protein>
<evidence type="ECO:0000313" key="2">
    <source>
        <dbReference type="Proteomes" id="UP000700596"/>
    </source>
</evidence>
<dbReference type="SUPFAM" id="SSF48403">
    <property type="entry name" value="Ankyrin repeat"/>
    <property type="match status" value="1"/>
</dbReference>
<accession>A0A9P9CZ68</accession>